<dbReference type="PATRIC" id="fig|419005.5.peg.1300"/>
<sequence length="149" mass="16752">MKENNEIEFGVLNLVEDAYIFNYDIDFANLDKEHLQIQFEHSINISAETETLIITMRVKILSGVNEIVKQGVRTSFTIKPFNSFINSVEDGGFNVTNPNLIDTFISVCIGALRGLLAKNLKGTPLNGFVLPLVPMSVIRRNSIKEKNKH</sequence>
<gene>
    <name evidence="1" type="ORF">HMPREF1860_01293</name>
</gene>
<organism evidence="1">
    <name type="scientific">Prevotella amnii</name>
    <dbReference type="NCBI Taxonomy" id="419005"/>
    <lineage>
        <taxon>Bacteria</taxon>
        <taxon>Pseudomonadati</taxon>
        <taxon>Bacteroidota</taxon>
        <taxon>Bacteroidia</taxon>
        <taxon>Bacteroidales</taxon>
        <taxon>Prevotellaceae</taxon>
        <taxon>Prevotella</taxon>
    </lineage>
</organism>
<name>A0A134BCH4_9BACT</name>
<accession>A0A134BCH4</accession>
<dbReference type="EMBL" id="LSDL01000060">
    <property type="protein sequence ID" value="KXB77631.1"/>
    <property type="molecule type" value="Genomic_DNA"/>
</dbReference>
<evidence type="ECO:0008006" key="3">
    <source>
        <dbReference type="Google" id="ProtNLM"/>
    </source>
</evidence>
<comment type="caution">
    <text evidence="1">The sequence shown here is derived from an EMBL/GenBank/DDBJ whole genome shotgun (WGS) entry which is preliminary data.</text>
</comment>
<evidence type="ECO:0000313" key="2">
    <source>
        <dbReference type="Proteomes" id="UP000070531"/>
    </source>
</evidence>
<evidence type="ECO:0000313" key="1">
    <source>
        <dbReference type="EMBL" id="KXB77631.1"/>
    </source>
</evidence>
<protein>
    <recommendedName>
        <fullName evidence="3">Preprotein translocase subunit SecB</fullName>
    </recommendedName>
</protein>
<dbReference type="STRING" id="419005.HMPREF1860_01293"/>
<proteinExistence type="predicted"/>
<dbReference type="AlphaFoldDB" id="A0A134BCH4"/>
<dbReference type="RefSeq" id="WP_060933016.1">
    <property type="nucleotide sequence ID" value="NZ_KQ960520.1"/>
</dbReference>
<reference evidence="1 2" key="1">
    <citation type="submission" date="2016-01" db="EMBL/GenBank/DDBJ databases">
        <authorList>
            <person name="Oliw E.H."/>
        </authorList>
    </citation>
    <scope>NUCLEOTIDE SEQUENCE [LARGE SCALE GENOMIC DNA]</scope>
    <source>
        <strain evidence="1 2">DNF00307</strain>
    </source>
</reference>
<dbReference type="Proteomes" id="UP000070531">
    <property type="component" value="Unassembled WGS sequence"/>
</dbReference>